<protein>
    <recommendedName>
        <fullName evidence="3">AraC family transcriptional regulator</fullName>
    </recommendedName>
</protein>
<dbReference type="EMBL" id="JACIDA010000001">
    <property type="protein sequence ID" value="MBB3870830.1"/>
    <property type="molecule type" value="Genomic_DNA"/>
</dbReference>
<evidence type="ECO:0000313" key="2">
    <source>
        <dbReference type="Proteomes" id="UP000532936"/>
    </source>
</evidence>
<evidence type="ECO:0008006" key="3">
    <source>
        <dbReference type="Google" id="ProtNLM"/>
    </source>
</evidence>
<dbReference type="AlphaFoldDB" id="A0A7W6A2S7"/>
<evidence type="ECO:0000313" key="1">
    <source>
        <dbReference type="EMBL" id="MBB3870830.1"/>
    </source>
</evidence>
<comment type="caution">
    <text evidence="1">The sequence shown here is derived from an EMBL/GenBank/DDBJ whole genome shotgun (WGS) entry which is preliminary data.</text>
</comment>
<accession>A0A7W6A2S7</accession>
<dbReference type="Proteomes" id="UP000532936">
    <property type="component" value="Unassembled WGS sequence"/>
</dbReference>
<proteinExistence type="predicted"/>
<reference evidence="1 2" key="1">
    <citation type="submission" date="2020-08" db="EMBL/GenBank/DDBJ databases">
        <title>Genomic Encyclopedia of Type Strains, Phase IV (KMG-IV): sequencing the most valuable type-strain genomes for metagenomic binning, comparative biology and taxonomic classification.</title>
        <authorList>
            <person name="Goeker M."/>
        </authorList>
    </citation>
    <scope>NUCLEOTIDE SEQUENCE [LARGE SCALE GENOMIC DNA]</scope>
    <source>
        <strain evidence="1 2">DSM 14878</strain>
    </source>
</reference>
<name>A0A7W6A2S7_9CAUL</name>
<organism evidence="1 2">
    <name type="scientific">Brevundimonas mediterranea</name>
    <dbReference type="NCBI Taxonomy" id="74329"/>
    <lineage>
        <taxon>Bacteria</taxon>
        <taxon>Pseudomonadati</taxon>
        <taxon>Pseudomonadota</taxon>
        <taxon>Alphaproteobacteria</taxon>
        <taxon>Caulobacterales</taxon>
        <taxon>Caulobacteraceae</taxon>
        <taxon>Brevundimonas</taxon>
    </lineage>
</organism>
<gene>
    <name evidence="1" type="ORF">GGR11_000344</name>
</gene>
<sequence>MFTTILAETRTHRRVLTPFAPEEECRAHRHACGQVSLLFSGATS</sequence>